<feature type="chain" id="PRO_5020038344" description="NADP-dependent oxidoreductase domain-containing protein" evidence="3">
    <location>
        <begin position="23"/>
        <end position="326"/>
    </location>
</feature>
<dbReference type="InterPro" id="IPR036812">
    <property type="entry name" value="NAD(P)_OxRdtase_dom_sf"/>
</dbReference>
<gene>
    <name evidence="5" type="ORF">NSK_000983</name>
</gene>
<keyword evidence="3" id="KW-0732">Signal</keyword>
<dbReference type="InterPro" id="IPR023210">
    <property type="entry name" value="NADP_OxRdtase_dom"/>
</dbReference>
<dbReference type="Gene3D" id="3.20.20.100">
    <property type="entry name" value="NADP-dependent oxidoreductase domain"/>
    <property type="match status" value="1"/>
</dbReference>
<comment type="caution">
    <text evidence="5">The sequence shown here is derived from an EMBL/GenBank/DDBJ whole genome shotgun (WGS) entry which is preliminary data.</text>
</comment>
<dbReference type="FunFam" id="3.20.20.100:FF:000064">
    <property type="entry name" value="Aldo-keto reductase 1a"/>
    <property type="match status" value="1"/>
</dbReference>
<dbReference type="PANTHER" id="PTHR43827:SF8">
    <property type="entry name" value="ALDO_KETO REDUCTASE FAMILY PROTEIN"/>
    <property type="match status" value="1"/>
</dbReference>
<accession>A0A4D9D7R8</accession>
<feature type="site" description="Lowers pKa of active site Tyr" evidence="2">
    <location>
        <position position="104"/>
    </location>
</feature>
<evidence type="ECO:0000256" key="2">
    <source>
        <dbReference type="PIRSR" id="PIRSR000097-3"/>
    </source>
</evidence>
<dbReference type="CDD" id="cd19071">
    <property type="entry name" value="AKR_AKR1-5-like"/>
    <property type="match status" value="1"/>
</dbReference>
<evidence type="ECO:0000259" key="4">
    <source>
        <dbReference type="Pfam" id="PF00248"/>
    </source>
</evidence>
<reference evidence="5 6" key="1">
    <citation type="submission" date="2019-01" db="EMBL/GenBank/DDBJ databases">
        <title>Nuclear Genome Assembly of the Microalgal Biofuel strain Nannochloropsis salina CCMP1776.</title>
        <authorList>
            <person name="Hovde B."/>
        </authorList>
    </citation>
    <scope>NUCLEOTIDE SEQUENCE [LARGE SCALE GENOMIC DNA]</scope>
    <source>
        <strain evidence="5 6">CCMP1776</strain>
    </source>
</reference>
<feature type="signal peptide" evidence="3">
    <location>
        <begin position="1"/>
        <end position="22"/>
    </location>
</feature>
<dbReference type="Proteomes" id="UP000355283">
    <property type="component" value="Unassembled WGS sequence"/>
</dbReference>
<evidence type="ECO:0000256" key="3">
    <source>
        <dbReference type="SAM" id="SignalP"/>
    </source>
</evidence>
<feature type="binding site" evidence="1">
    <location>
        <position position="137"/>
    </location>
    <ligand>
        <name>substrate</name>
    </ligand>
</feature>
<dbReference type="PIRSF" id="PIRSF000097">
    <property type="entry name" value="AKR"/>
    <property type="match status" value="1"/>
</dbReference>
<protein>
    <recommendedName>
        <fullName evidence="4">NADP-dependent oxidoreductase domain-containing protein</fullName>
    </recommendedName>
</protein>
<evidence type="ECO:0000256" key="1">
    <source>
        <dbReference type="PIRSR" id="PIRSR000097-2"/>
    </source>
</evidence>
<dbReference type="PRINTS" id="PR00069">
    <property type="entry name" value="ALDKETRDTASE"/>
</dbReference>
<proteinExistence type="predicted"/>
<dbReference type="GO" id="GO:0016491">
    <property type="term" value="F:oxidoreductase activity"/>
    <property type="evidence" value="ECO:0007669"/>
    <property type="project" value="InterPro"/>
</dbReference>
<dbReference type="SUPFAM" id="SSF51430">
    <property type="entry name" value="NAD(P)-linked oxidoreductase"/>
    <property type="match status" value="1"/>
</dbReference>
<sequence length="326" mass="36334">MLVHFFVVALFLFAAKLSRVGGQSDHAEPKEGNFRLRNGVEMPLVGFGTAGLGDGEQLAPLYAILKGFRHIDTAQATEWYNEAAIAQSVDECGMPREKLFLVTKVHPRYFGYERTLRSFNHSLAALRTSYVDLLLLHTSDCSDWTGLCEKDSSRGTFFDAWRALESLYHKGQVKAIGVSNFNVEQLEALSSTAVVPIHVVQNHMDPFKQDREVRAWCQARGVLYTGYSTLGTQWRPPGGQNPVLNHPVIQTLAQRHGVSPALLVLVWARQEGVAVIPRSSEAKHIDELARLLPKAKDRVQVVLSEDEMKQMQALDGVDGSNLRDEL</sequence>
<name>A0A4D9D7R8_9STRA</name>
<keyword evidence="6" id="KW-1185">Reference proteome</keyword>
<dbReference type="PANTHER" id="PTHR43827">
    <property type="entry name" value="2,5-DIKETO-D-GLUCONIC ACID REDUCTASE"/>
    <property type="match status" value="1"/>
</dbReference>
<dbReference type="Pfam" id="PF00248">
    <property type="entry name" value="Aldo_ket_red"/>
    <property type="match status" value="1"/>
</dbReference>
<dbReference type="PROSITE" id="PS00062">
    <property type="entry name" value="ALDOKETO_REDUCTASE_2"/>
    <property type="match status" value="1"/>
</dbReference>
<dbReference type="EMBL" id="SDOX01000005">
    <property type="protein sequence ID" value="TFJ87632.1"/>
    <property type="molecule type" value="Genomic_DNA"/>
</dbReference>
<organism evidence="5 6">
    <name type="scientific">Nannochloropsis salina CCMP1776</name>
    <dbReference type="NCBI Taxonomy" id="1027361"/>
    <lineage>
        <taxon>Eukaryota</taxon>
        <taxon>Sar</taxon>
        <taxon>Stramenopiles</taxon>
        <taxon>Ochrophyta</taxon>
        <taxon>Eustigmatophyceae</taxon>
        <taxon>Eustigmatales</taxon>
        <taxon>Monodopsidaceae</taxon>
        <taxon>Microchloropsis</taxon>
        <taxon>Microchloropsis salina</taxon>
    </lineage>
</organism>
<evidence type="ECO:0000313" key="5">
    <source>
        <dbReference type="EMBL" id="TFJ87632.1"/>
    </source>
</evidence>
<dbReference type="InterPro" id="IPR020471">
    <property type="entry name" value="AKR"/>
</dbReference>
<dbReference type="OrthoDB" id="416253at2759"/>
<dbReference type="InterPro" id="IPR018170">
    <property type="entry name" value="Aldo/ket_reductase_CS"/>
</dbReference>
<dbReference type="AlphaFoldDB" id="A0A4D9D7R8"/>
<evidence type="ECO:0000313" key="6">
    <source>
        <dbReference type="Proteomes" id="UP000355283"/>
    </source>
</evidence>
<feature type="domain" description="NADP-dependent oxidoreductase" evidence="4">
    <location>
        <begin position="46"/>
        <end position="292"/>
    </location>
</feature>